<dbReference type="SUPFAM" id="SSF53613">
    <property type="entry name" value="Ribokinase-like"/>
    <property type="match status" value="1"/>
</dbReference>
<dbReference type="PANTHER" id="PTHR43320:SF3">
    <property type="entry name" value="CARBOHYDRATE KINASE PFKB DOMAIN-CONTAINING PROTEIN"/>
    <property type="match status" value="1"/>
</dbReference>
<reference evidence="5 6" key="1">
    <citation type="submission" date="2016-06" db="EMBL/GenBank/DDBJ databases">
        <title>Complete genome sequence of a deep-branching marine Gamma Proteobacterium Woeseia oceani type strain XK5.</title>
        <authorList>
            <person name="Mu D."/>
            <person name="Du Z."/>
        </authorList>
    </citation>
    <scope>NUCLEOTIDE SEQUENCE [LARGE SCALE GENOMIC DNA]</scope>
    <source>
        <strain evidence="5 6">XK5</strain>
    </source>
</reference>
<evidence type="ECO:0000256" key="2">
    <source>
        <dbReference type="ARBA" id="ARBA00022679"/>
    </source>
</evidence>
<dbReference type="Gene3D" id="3.30.1110.10">
    <property type="match status" value="1"/>
</dbReference>
<dbReference type="PROSITE" id="PS00584">
    <property type="entry name" value="PFKB_KINASES_2"/>
    <property type="match status" value="1"/>
</dbReference>
<feature type="domain" description="Carbohydrate kinase PfkB" evidence="4">
    <location>
        <begin position="56"/>
        <end position="315"/>
    </location>
</feature>
<proteinExistence type="inferred from homology"/>
<evidence type="ECO:0000313" key="6">
    <source>
        <dbReference type="Proteomes" id="UP000092695"/>
    </source>
</evidence>
<dbReference type="InterPro" id="IPR052700">
    <property type="entry name" value="Carb_kinase_PfkB-like"/>
</dbReference>
<dbReference type="AlphaFoldDB" id="A0A193LJ17"/>
<dbReference type="Pfam" id="PF00294">
    <property type="entry name" value="PfkB"/>
    <property type="match status" value="1"/>
</dbReference>
<dbReference type="InterPro" id="IPR029056">
    <property type="entry name" value="Ribokinase-like"/>
</dbReference>
<dbReference type="CDD" id="cd01168">
    <property type="entry name" value="adenosine_kinase"/>
    <property type="match status" value="1"/>
</dbReference>
<dbReference type="GO" id="GO:0016301">
    <property type="term" value="F:kinase activity"/>
    <property type="evidence" value="ECO:0007669"/>
    <property type="project" value="UniProtKB-KW"/>
</dbReference>
<evidence type="ECO:0000259" key="4">
    <source>
        <dbReference type="Pfam" id="PF00294"/>
    </source>
</evidence>
<accession>A0A193LJ17</accession>
<dbReference type="Gene3D" id="3.40.1190.20">
    <property type="match status" value="1"/>
</dbReference>
<dbReference type="RefSeq" id="WP_068617651.1">
    <property type="nucleotide sequence ID" value="NZ_CP016268.1"/>
</dbReference>
<dbReference type="Proteomes" id="UP000092695">
    <property type="component" value="Chromosome"/>
</dbReference>
<dbReference type="STRING" id="1548547.BA177_15405"/>
<dbReference type="InterPro" id="IPR011611">
    <property type="entry name" value="PfkB_dom"/>
</dbReference>
<comment type="similarity">
    <text evidence="1">Belongs to the carbohydrate kinase PfkB family.</text>
</comment>
<evidence type="ECO:0000256" key="3">
    <source>
        <dbReference type="ARBA" id="ARBA00022777"/>
    </source>
</evidence>
<evidence type="ECO:0000313" key="5">
    <source>
        <dbReference type="EMBL" id="ANO52389.1"/>
    </source>
</evidence>
<keyword evidence="6" id="KW-1185">Reference proteome</keyword>
<dbReference type="PANTHER" id="PTHR43320">
    <property type="entry name" value="SUGAR KINASE"/>
    <property type="match status" value="1"/>
</dbReference>
<sequence length="323" mass="34189">MTVKLLGISNAIVDILANVEADFLDKVNAPPGSMTLIDEARAREIYDMMGPATEMSGGSVANTVAGFASLGGRAAYIGKVRNDQLGDIFTHDMRSLGVDVRLPPATDGAATARSHILITPDGQRTMQTYLGACTELAVADITAATVGEPDIALLEGYVWDIAEGPALAAAAVELVRKAGGKVALSLSDSMCVERHQKEFASFVRDAADLVFADEDEMMALLQVKTFEEVPPLAAQLPPLFVITRSAKGSVLIKGEKQIQQDAIRVDKVVDSTGAGDSFTAGFLYAYTNGMSLDKCARAGTFCATQVIQQIGARIDKDALDELD</sequence>
<protein>
    <recommendedName>
        <fullName evidence="4">Carbohydrate kinase PfkB domain-containing protein</fullName>
    </recommendedName>
</protein>
<organism evidence="5 6">
    <name type="scientific">Woeseia oceani</name>
    <dbReference type="NCBI Taxonomy" id="1548547"/>
    <lineage>
        <taxon>Bacteria</taxon>
        <taxon>Pseudomonadati</taxon>
        <taxon>Pseudomonadota</taxon>
        <taxon>Gammaproteobacteria</taxon>
        <taxon>Woeseiales</taxon>
        <taxon>Woeseiaceae</taxon>
        <taxon>Woeseia</taxon>
    </lineage>
</organism>
<dbReference type="KEGG" id="woc:BA177_15405"/>
<evidence type="ECO:0000256" key="1">
    <source>
        <dbReference type="ARBA" id="ARBA00010688"/>
    </source>
</evidence>
<name>A0A193LJ17_9GAMM</name>
<gene>
    <name evidence="5" type="ORF">BA177_15405</name>
</gene>
<keyword evidence="3" id="KW-0418">Kinase</keyword>
<dbReference type="InterPro" id="IPR002173">
    <property type="entry name" value="Carboh/pur_kinase_PfkB_CS"/>
</dbReference>
<keyword evidence="2" id="KW-0808">Transferase</keyword>
<dbReference type="EMBL" id="CP016268">
    <property type="protein sequence ID" value="ANO52389.1"/>
    <property type="molecule type" value="Genomic_DNA"/>
</dbReference>